<dbReference type="KEGG" id="dpi:BN4_20398"/>
<organism evidence="1 2">
    <name type="scientific">Pseudodesulfovibrio piezophilus (strain DSM 21447 / JCM 15486 / C1TLV30)</name>
    <name type="common">Desulfovibrio piezophilus</name>
    <dbReference type="NCBI Taxonomy" id="1322246"/>
    <lineage>
        <taxon>Bacteria</taxon>
        <taxon>Pseudomonadati</taxon>
        <taxon>Thermodesulfobacteriota</taxon>
        <taxon>Desulfovibrionia</taxon>
        <taxon>Desulfovibrionales</taxon>
        <taxon>Desulfovibrionaceae</taxon>
    </lineage>
</organism>
<dbReference type="HOGENOM" id="CLU_2860423_0_0_7"/>
<reference evidence="1 2" key="1">
    <citation type="journal article" date="2013" name="PLoS ONE">
        <title>The first genomic and proteomic characterization of a deep-sea sulfate reducer: insights into the piezophilic lifestyle of Desulfovibrio piezophilus.</title>
        <authorList>
            <person name="Pradel N."/>
            <person name="Ji B."/>
            <person name="Gimenez G."/>
            <person name="Talla E."/>
            <person name="Lenoble P."/>
            <person name="Garel M."/>
            <person name="Tamburini C."/>
            <person name="Fourquet P."/>
            <person name="Lebrun R."/>
            <person name="Bertin P."/>
            <person name="Denis Y."/>
            <person name="Pophillat M."/>
            <person name="Barbe V."/>
            <person name="Ollivier B."/>
            <person name="Dolla A."/>
        </authorList>
    </citation>
    <scope>NUCLEOTIDE SEQUENCE [LARGE SCALE GENOMIC DNA]</scope>
    <source>
        <strain evidence="2">DSM 10523 / SB164P1</strain>
    </source>
</reference>
<accession>M1WNN3</accession>
<evidence type="ECO:0000313" key="1">
    <source>
        <dbReference type="EMBL" id="CCH50460.1"/>
    </source>
</evidence>
<dbReference type="AlphaFoldDB" id="M1WNN3"/>
<gene>
    <name evidence="1" type="ordered locus">BN4_20398</name>
</gene>
<sequence>MDDALGQFLFVHFFTLFLLTTFKPCLFDQQAAFEAGFFTEKLWSEGNKSNGEEQEYGSPHQRVV</sequence>
<proteinExistence type="predicted"/>
<keyword evidence="2" id="KW-1185">Reference proteome</keyword>
<dbReference type="EMBL" id="FO203427">
    <property type="protein sequence ID" value="CCH50460.1"/>
    <property type="molecule type" value="Genomic_DNA"/>
</dbReference>
<dbReference type="STRING" id="1322246.BN4_20398"/>
<dbReference type="Proteomes" id="UP000011724">
    <property type="component" value="Chromosome"/>
</dbReference>
<dbReference type="RefSeq" id="WP_015416502.1">
    <property type="nucleotide sequence ID" value="NC_020409.1"/>
</dbReference>
<name>M1WNN3_PSEP2</name>
<evidence type="ECO:0000313" key="2">
    <source>
        <dbReference type="Proteomes" id="UP000011724"/>
    </source>
</evidence>
<protein>
    <submittedName>
        <fullName evidence="1">Uncharacterized protein</fullName>
    </submittedName>
</protein>
<reference evidence="2" key="2">
    <citation type="journal article" date="2013" name="Stand. Genomic Sci.">
        <title>Complete genome sequence of Desulfocapsa sulfexigens, a marine deltaproteobacterium specialized in disproportionating inorganic sulfur compounds.</title>
        <authorList>
            <person name="Finster K.W."/>
            <person name="Kjeldsen K.U."/>
            <person name="Kube M."/>
            <person name="Reinhardt R."/>
            <person name="Mussmann M."/>
            <person name="Amann R."/>
            <person name="Schreiber L."/>
        </authorList>
    </citation>
    <scope>NUCLEOTIDE SEQUENCE [LARGE SCALE GENOMIC DNA]</scope>
    <source>
        <strain evidence="2">DSM 10523 / SB164P1</strain>
    </source>
</reference>